<dbReference type="PANTHER" id="PTHR37694:SF1">
    <property type="entry name" value="SLR8022 PROTEIN"/>
    <property type="match status" value="1"/>
</dbReference>
<dbReference type="InterPro" id="IPR014710">
    <property type="entry name" value="RmlC-like_jellyroll"/>
</dbReference>
<accession>A0A5E3ZXC4</accession>
<dbReference type="Pfam" id="PF07883">
    <property type="entry name" value="Cupin_2"/>
    <property type="match status" value="1"/>
</dbReference>
<feature type="region of interest" description="Disordered" evidence="1">
    <location>
        <begin position="27"/>
        <end position="103"/>
    </location>
</feature>
<feature type="compositionally biased region" description="Low complexity" evidence="1">
    <location>
        <begin position="48"/>
        <end position="63"/>
    </location>
</feature>
<name>A0A5E3ZXC4_9ACTN</name>
<feature type="domain" description="Cupin type-2" evidence="2">
    <location>
        <begin position="123"/>
        <end position="185"/>
    </location>
</feature>
<keyword evidence="4" id="KW-1185">Reference proteome</keyword>
<dbReference type="PANTHER" id="PTHR37694">
    <property type="entry name" value="SLR8022 PROTEIN"/>
    <property type="match status" value="1"/>
</dbReference>
<evidence type="ECO:0000259" key="2">
    <source>
        <dbReference type="Pfam" id="PF07883"/>
    </source>
</evidence>
<dbReference type="InterPro" id="IPR013096">
    <property type="entry name" value="Cupin_2"/>
</dbReference>
<evidence type="ECO:0000313" key="3">
    <source>
        <dbReference type="EMBL" id="VHO00793.1"/>
    </source>
</evidence>
<dbReference type="GeneID" id="84895563"/>
<feature type="compositionally biased region" description="Low complexity" evidence="1">
    <location>
        <begin position="28"/>
        <end position="41"/>
    </location>
</feature>
<reference evidence="3 4" key="1">
    <citation type="submission" date="2019-04" db="EMBL/GenBank/DDBJ databases">
        <authorList>
            <person name="Seth-Smith MB H."/>
            <person name="Seth-Smith H."/>
        </authorList>
    </citation>
    <scope>NUCLEOTIDE SEQUENCE [LARGE SCALE GENOMIC DNA]</scope>
    <source>
        <strain evidence="3">USB-603019</strain>
    </source>
</reference>
<sequence length="193" mass="20418">MRPSPQNLISGKGDGFSHVALDMTTPHLTPANLTPANLAPADDTPGTAASSSNAAVNSAAGNAPQKFPEGVTPLDADHPDAGSDNGTYTLGEQFQPDVQPFPTRPRTFKVLNTSSGKVVGFAFAAGQTLQEHAARHPVLIQVLKGRVTFHVKGEDVELVPGRIIHLTPMLRHSVEAHEDSILTVTMLLPHNES</sequence>
<gene>
    <name evidence="3" type="ORF">LC603019_00984</name>
</gene>
<dbReference type="RefSeq" id="WP_197736925.1">
    <property type="nucleotide sequence ID" value="NZ_CAJPTR010000024.1"/>
</dbReference>
<dbReference type="CDD" id="cd02230">
    <property type="entry name" value="cupin_HP0902-like"/>
    <property type="match status" value="1"/>
</dbReference>
<protein>
    <recommendedName>
        <fullName evidence="2">Cupin type-2 domain-containing protein</fullName>
    </recommendedName>
</protein>
<proteinExistence type="predicted"/>
<dbReference type="Proteomes" id="UP000324288">
    <property type="component" value="Chromosome"/>
</dbReference>
<dbReference type="InterPro" id="IPR011051">
    <property type="entry name" value="RmlC_Cupin_sf"/>
</dbReference>
<dbReference type="EMBL" id="LR584267">
    <property type="protein sequence ID" value="VHO00793.1"/>
    <property type="molecule type" value="Genomic_DNA"/>
</dbReference>
<dbReference type="SUPFAM" id="SSF51182">
    <property type="entry name" value="RmlC-like cupins"/>
    <property type="match status" value="1"/>
</dbReference>
<organism evidence="3 4">
    <name type="scientific">Lawsonella clevelandensis</name>
    <dbReference type="NCBI Taxonomy" id="1528099"/>
    <lineage>
        <taxon>Bacteria</taxon>
        <taxon>Bacillati</taxon>
        <taxon>Actinomycetota</taxon>
        <taxon>Actinomycetes</taxon>
        <taxon>Mycobacteriales</taxon>
        <taxon>Lawsonellaceae</taxon>
        <taxon>Lawsonella</taxon>
    </lineage>
</organism>
<evidence type="ECO:0000256" key="1">
    <source>
        <dbReference type="SAM" id="MobiDB-lite"/>
    </source>
</evidence>
<dbReference type="AlphaFoldDB" id="A0A5E3ZXC4"/>
<dbReference type="Gene3D" id="2.60.120.10">
    <property type="entry name" value="Jelly Rolls"/>
    <property type="match status" value="1"/>
</dbReference>
<evidence type="ECO:0000313" key="4">
    <source>
        <dbReference type="Proteomes" id="UP000324288"/>
    </source>
</evidence>